<evidence type="ECO:0000259" key="1">
    <source>
        <dbReference type="PROSITE" id="PS51272"/>
    </source>
</evidence>
<dbReference type="InterPro" id="IPR001119">
    <property type="entry name" value="SLH_dom"/>
</dbReference>
<name>A0A559IQE1_9BACL</name>
<proteinExistence type="predicted"/>
<evidence type="ECO:0000313" key="2">
    <source>
        <dbReference type="EMBL" id="TVX89851.1"/>
    </source>
</evidence>
<dbReference type="AlphaFoldDB" id="A0A559IQE1"/>
<dbReference type="Pfam" id="PF00144">
    <property type="entry name" value="Beta-lactamase"/>
    <property type="match status" value="1"/>
</dbReference>
<reference evidence="2 3" key="1">
    <citation type="submission" date="2019-07" db="EMBL/GenBank/DDBJ databases">
        <authorList>
            <person name="Kim J."/>
        </authorList>
    </citation>
    <scope>NUCLEOTIDE SEQUENCE [LARGE SCALE GENOMIC DNA]</scope>
    <source>
        <strain evidence="2 3">N4</strain>
    </source>
</reference>
<sequence>MLLTPTFSFAAEANPKASSDVSAGTIKQGTAAPAAPAILSPEDVQKFTDEFFQQEQVKQLAPGAVVSVVKDGKVLLEKGYGYSDVKNKKPVDAKETVFRIASVSKVFTATAVMQLVEQGKIDLHADVQQYLGDAKLRNKTGSKLTMEHLLTHTSGVEYADSMDAMQPDLDSITALKDVVRDQMPEITTKPGEVYSYDNFASMLQGYIVQQVSGTLFNQYIEKHILDPLGMNDSSFLLTSELRSKLAKSYAPGNTELPIINMKPTDAPQGGMLSTGADMTKFMLTQLNGGVYEGGRILQSDSLDNMLNPQVSIHPKLPNMAYGYEFFNHHLFNGQHVVMKGGDLPAHSSMLWLLPKQNTGVFIVYNSNAPLREMYLQAFMNRYFPDSSSKPEFLKPTKEQLARYEGVYKDLRIGLMVFPVKANEDGTLSVRNLPFKYKQVDEFLFMSEEGSQLAFKEIDGQIEYAYFASLSPVSWAKKIGAPLKYEDVGRNHPYRTYIDGISSLITLHVGEDADEDELELEPKEEMTRAEFVELLADYMDMGYSYKKPVAKDSINHEFAAAIQTAIDMQVVTLDKSQKFYPDKAIQRQEAADMIWKVMKSFGAAPQDAKLSGKTDAWAVEGVKFMVASGLYGPEVKKGKDGSFDYQSRKPLLRQEAAAIFYTMSFPTDGAAK</sequence>
<dbReference type="GO" id="GO:0016787">
    <property type="term" value="F:hydrolase activity"/>
    <property type="evidence" value="ECO:0007669"/>
    <property type="project" value="UniProtKB-KW"/>
</dbReference>
<dbReference type="InterPro" id="IPR050491">
    <property type="entry name" value="AmpC-like"/>
</dbReference>
<dbReference type="Proteomes" id="UP000318102">
    <property type="component" value="Unassembled WGS sequence"/>
</dbReference>
<dbReference type="PANTHER" id="PTHR46825">
    <property type="entry name" value="D-ALANYL-D-ALANINE-CARBOXYPEPTIDASE/ENDOPEPTIDASE AMPH"/>
    <property type="match status" value="1"/>
</dbReference>
<gene>
    <name evidence="2" type="ORF">FPZ44_17720</name>
</gene>
<dbReference type="InterPro" id="IPR012338">
    <property type="entry name" value="Beta-lactam/transpept-like"/>
</dbReference>
<dbReference type="Gene3D" id="3.40.710.10">
    <property type="entry name" value="DD-peptidase/beta-lactamase superfamily"/>
    <property type="match status" value="1"/>
</dbReference>
<keyword evidence="2" id="KW-0378">Hydrolase</keyword>
<dbReference type="PANTHER" id="PTHR46825:SF9">
    <property type="entry name" value="BETA-LACTAMASE-RELATED DOMAIN-CONTAINING PROTEIN"/>
    <property type="match status" value="1"/>
</dbReference>
<feature type="domain" description="SLH" evidence="1">
    <location>
        <begin position="544"/>
        <end position="607"/>
    </location>
</feature>
<dbReference type="InterPro" id="IPR001466">
    <property type="entry name" value="Beta-lactam-related"/>
</dbReference>
<dbReference type="PROSITE" id="PS51272">
    <property type="entry name" value="SLH"/>
    <property type="match status" value="1"/>
</dbReference>
<organism evidence="2 3">
    <name type="scientific">Paenibacillus agilis</name>
    <dbReference type="NCBI Taxonomy" id="3020863"/>
    <lineage>
        <taxon>Bacteria</taxon>
        <taxon>Bacillati</taxon>
        <taxon>Bacillota</taxon>
        <taxon>Bacilli</taxon>
        <taxon>Bacillales</taxon>
        <taxon>Paenibacillaceae</taxon>
        <taxon>Paenibacillus</taxon>
    </lineage>
</organism>
<protein>
    <submittedName>
        <fullName evidence="2">Serine hydrolase</fullName>
    </submittedName>
</protein>
<evidence type="ECO:0000313" key="3">
    <source>
        <dbReference type="Proteomes" id="UP000318102"/>
    </source>
</evidence>
<dbReference type="OrthoDB" id="846150at2"/>
<dbReference type="EMBL" id="VNJK01000002">
    <property type="protein sequence ID" value="TVX89851.1"/>
    <property type="molecule type" value="Genomic_DNA"/>
</dbReference>
<keyword evidence="3" id="KW-1185">Reference proteome</keyword>
<dbReference type="Pfam" id="PF00395">
    <property type="entry name" value="SLH"/>
    <property type="match status" value="1"/>
</dbReference>
<comment type="caution">
    <text evidence="2">The sequence shown here is derived from an EMBL/GenBank/DDBJ whole genome shotgun (WGS) entry which is preliminary data.</text>
</comment>
<dbReference type="SUPFAM" id="SSF56601">
    <property type="entry name" value="beta-lactamase/transpeptidase-like"/>
    <property type="match status" value="1"/>
</dbReference>
<accession>A0A559IQE1</accession>